<reference evidence="1 2" key="1">
    <citation type="submission" date="2016-04" db="EMBL/GenBank/DDBJ databases">
        <title>A degradative enzymes factory behind the ericoid mycorrhizal symbiosis.</title>
        <authorList>
            <consortium name="DOE Joint Genome Institute"/>
            <person name="Martino E."/>
            <person name="Morin E."/>
            <person name="Grelet G."/>
            <person name="Kuo A."/>
            <person name="Kohler A."/>
            <person name="Daghino S."/>
            <person name="Barry K."/>
            <person name="Choi C."/>
            <person name="Cichocki N."/>
            <person name="Clum A."/>
            <person name="Copeland A."/>
            <person name="Hainaut M."/>
            <person name="Haridas S."/>
            <person name="Labutti K."/>
            <person name="Lindquist E."/>
            <person name="Lipzen A."/>
            <person name="Khouja H.-R."/>
            <person name="Murat C."/>
            <person name="Ohm R."/>
            <person name="Olson A."/>
            <person name="Spatafora J."/>
            <person name="Veneault-Fourrey C."/>
            <person name="Henrissat B."/>
            <person name="Grigoriev I."/>
            <person name="Martin F."/>
            <person name="Perotto S."/>
        </authorList>
    </citation>
    <scope>NUCLEOTIDE SEQUENCE [LARGE SCALE GENOMIC DNA]</scope>
    <source>
        <strain evidence="1 2">F</strain>
    </source>
</reference>
<proteinExistence type="predicted"/>
<keyword evidence="2" id="KW-1185">Reference proteome</keyword>
<name>A0A2J6QW49_HYAVF</name>
<dbReference type="OrthoDB" id="2157530at2759"/>
<gene>
    <name evidence="1" type="ORF">L207DRAFT_377331</name>
</gene>
<feature type="non-terminal residue" evidence="1">
    <location>
        <position position="58"/>
    </location>
</feature>
<protein>
    <submittedName>
        <fullName evidence="1">Uncharacterized protein</fullName>
    </submittedName>
</protein>
<dbReference type="EMBL" id="KZ613967">
    <property type="protein sequence ID" value="PMD30485.1"/>
    <property type="molecule type" value="Genomic_DNA"/>
</dbReference>
<feature type="non-terminal residue" evidence="1">
    <location>
        <position position="1"/>
    </location>
</feature>
<dbReference type="AlphaFoldDB" id="A0A2J6QW49"/>
<sequence length="58" mass="6485">RRLFRTREGSLGLGPACTDIGDRVCVLKGGEVPYVLRPTEGSFYFLGECYIDDIMRGE</sequence>
<evidence type="ECO:0000313" key="2">
    <source>
        <dbReference type="Proteomes" id="UP000235786"/>
    </source>
</evidence>
<accession>A0A2J6QW49</accession>
<dbReference type="Proteomes" id="UP000235786">
    <property type="component" value="Unassembled WGS sequence"/>
</dbReference>
<evidence type="ECO:0000313" key="1">
    <source>
        <dbReference type="EMBL" id="PMD30485.1"/>
    </source>
</evidence>
<organism evidence="1 2">
    <name type="scientific">Hyaloscypha variabilis (strain UAMH 11265 / GT02V1 / F)</name>
    <name type="common">Meliniomyces variabilis</name>
    <dbReference type="NCBI Taxonomy" id="1149755"/>
    <lineage>
        <taxon>Eukaryota</taxon>
        <taxon>Fungi</taxon>
        <taxon>Dikarya</taxon>
        <taxon>Ascomycota</taxon>
        <taxon>Pezizomycotina</taxon>
        <taxon>Leotiomycetes</taxon>
        <taxon>Helotiales</taxon>
        <taxon>Hyaloscyphaceae</taxon>
        <taxon>Hyaloscypha</taxon>
        <taxon>Hyaloscypha variabilis</taxon>
    </lineage>
</organism>
<dbReference type="Pfam" id="PF26639">
    <property type="entry name" value="Het-6_barrel"/>
    <property type="match status" value="1"/>
</dbReference>